<dbReference type="EMBL" id="MCFK01001849">
    <property type="protein sequence ID" value="RKF64511.1"/>
    <property type="molecule type" value="Genomic_DNA"/>
</dbReference>
<dbReference type="AlphaFoldDB" id="A0A420I4E4"/>
<evidence type="ECO:0000256" key="1">
    <source>
        <dbReference type="SAM" id="MobiDB-lite"/>
    </source>
</evidence>
<organism evidence="3 4">
    <name type="scientific">Erysiphe neolycopersici</name>
    <dbReference type="NCBI Taxonomy" id="212602"/>
    <lineage>
        <taxon>Eukaryota</taxon>
        <taxon>Fungi</taxon>
        <taxon>Dikarya</taxon>
        <taxon>Ascomycota</taxon>
        <taxon>Pezizomycotina</taxon>
        <taxon>Leotiomycetes</taxon>
        <taxon>Erysiphales</taxon>
        <taxon>Erysiphaceae</taxon>
        <taxon>Erysiphe</taxon>
    </lineage>
</organism>
<dbReference type="OrthoDB" id="3596604at2759"/>
<proteinExistence type="predicted"/>
<feature type="compositionally biased region" description="Acidic residues" evidence="1">
    <location>
        <begin position="35"/>
        <end position="45"/>
    </location>
</feature>
<gene>
    <name evidence="3" type="ORF">OnM2_018046</name>
</gene>
<feature type="transmembrane region" description="Helical" evidence="2">
    <location>
        <begin position="124"/>
        <end position="150"/>
    </location>
</feature>
<protein>
    <submittedName>
        <fullName evidence="3">Uncharacterized protein</fullName>
    </submittedName>
</protein>
<feature type="compositionally biased region" description="Polar residues" evidence="1">
    <location>
        <begin position="1"/>
        <end position="11"/>
    </location>
</feature>
<name>A0A420I4E4_9PEZI</name>
<sequence length="629" mass="70917">MLHQYESSQIGGKSYNHKLPEYPQMIIDSSPNGREDEENFSMEEEVSGNLKIRIERYDRDDRDIRDIRDTKDITPNTPLISRRPGKDENLSLGFSNNNWQGLYPYSYDQESQEQDGNKIQGRNVFLVCFGKYLITLFLCAGYITVIMIWQNKSATSFFGKRVFNSITTGISIALGLNLSGTFREIALTMRWSLLGLVKQNLEEVDLMLQANNLISLIKLAYVSRRPFVKLGCIFWLLVNILTQFGLAMMSLTYNFDDDPRAVRLKTGKAAIARMNHFYPRSNHVGLEISLQDEQYTAHTYGQSALSFGIGKGSAEPIVGQRYLATDPLLWLDERNNLVEFVFLDSPRGSRVISTFSAYTPRKIGVKYKCNSFNVLSGGDGTVNKIEVDSIGTVYLSKAIPDSTTYLTRSNHTCEGDSRCSIVEVFESSDTEPWYYVCEISLGRTQNDVHAVSSISDYMAQIATASIAQIGYTDLKGFASQIYPRQSLWGQVSKNDSQSVGMVIAFYAIASIAGAAQFNPFTSYTTESAPCQGFRLKLKHRRTLTCILALVNITQLGFVIAAIVLSKKGKAIAHNFIDIVMLLKPITDRLPKFCLIEDGIESRKLKSRIYARYEKGTISKNEWYFKIFSK</sequence>
<comment type="caution">
    <text evidence="3">The sequence shown here is derived from an EMBL/GenBank/DDBJ whole genome shotgun (WGS) entry which is preliminary data.</text>
</comment>
<dbReference type="Proteomes" id="UP000286134">
    <property type="component" value="Unassembled WGS sequence"/>
</dbReference>
<accession>A0A420I4E4</accession>
<keyword evidence="2" id="KW-0472">Membrane</keyword>
<keyword evidence="2" id="KW-1133">Transmembrane helix</keyword>
<keyword evidence="2" id="KW-0812">Transmembrane</keyword>
<keyword evidence="4" id="KW-1185">Reference proteome</keyword>
<evidence type="ECO:0000313" key="4">
    <source>
        <dbReference type="Proteomes" id="UP000286134"/>
    </source>
</evidence>
<feature type="transmembrane region" description="Helical" evidence="2">
    <location>
        <begin position="543"/>
        <end position="564"/>
    </location>
</feature>
<evidence type="ECO:0000313" key="3">
    <source>
        <dbReference type="EMBL" id="RKF64511.1"/>
    </source>
</evidence>
<feature type="transmembrane region" description="Helical" evidence="2">
    <location>
        <begin position="162"/>
        <end position="182"/>
    </location>
</feature>
<evidence type="ECO:0000256" key="2">
    <source>
        <dbReference type="SAM" id="Phobius"/>
    </source>
</evidence>
<reference evidence="3 4" key="1">
    <citation type="journal article" date="2018" name="BMC Genomics">
        <title>Comparative genome analyses reveal sequence features reflecting distinct modes of host-adaptation between dicot and monocot powdery mildew.</title>
        <authorList>
            <person name="Wu Y."/>
            <person name="Ma X."/>
            <person name="Pan Z."/>
            <person name="Kale S.D."/>
            <person name="Song Y."/>
            <person name="King H."/>
            <person name="Zhang Q."/>
            <person name="Presley C."/>
            <person name="Deng X."/>
            <person name="Wei C.I."/>
            <person name="Xiao S."/>
        </authorList>
    </citation>
    <scope>NUCLEOTIDE SEQUENCE [LARGE SCALE GENOMIC DNA]</scope>
    <source>
        <strain evidence="3">UMSG2</strain>
    </source>
</reference>
<feature type="region of interest" description="Disordered" evidence="1">
    <location>
        <begin position="1"/>
        <end position="45"/>
    </location>
</feature>
<feature type="transmembrane region" description="Helical" evidence="2">
    <location>
        <begin position="233"/>
        <end position="255"/>
    </location>
</feature>